<evidence type="ECO:0000313" key="3">
    <source>
        <dbReference type="EMBL" id="CDI86228.1"/>
    </source>
</evidence>
<proteinExistence type="predicted"/>
<feature type="region of interest" description="Disordered" evidence="1">
    <location>
        <begin position="44"/>
        <end position="83"/>
    </location>
</feature>
<feature type="chain" id="PRO_5004671256" evidence="2">
    <location>
        <begin position="29"/>
        <end position="135"/>
    </location>
</feature>
<reference evidence="3" key="2">
    <citation type="submission" date="2013-10" db="EMBL/GenBank/DDBJ databases">
        <authorList>
            <person name="Aslett M."/>
        </authorList>
    </citation>
    <scope>NUCLEOTIDE SEQUENCE [LARGE SCALE GENOMIC DNA]</scope>
    <source>
        <strain evidence="3">Houghton</strain>
    </source>
</reference>
<accession>U6H419</accession>
<dbReference type="Proteomes" id="UP000018201">
    <property type="component" value="Unassembled WGS sequence"/>
</dbReference>
<protein>
    <submittedName>
        <fullName evidence="3">Uncharacterized protein</fullName>
    </submittedName>
</protein>
<sequence length="135" mass="14666">MRFLNGCQQQQQVLLLLLLLNAATAAYALHSKPSQQQLYLGVEQLTPPQNSEPSSTAGVPLSLALLQQQQPPQNSEPSSTAGVPLSLALLQQQQVTTGLDDALLNMTDEKEKPSFFQHSEWMGIASRIKANKGDV</sequence>
<dbReference type="AlphaFoldDB" id="U6H419"/>
<dbReference type="VEuPathDB" id="ToxoDB:EPH_0018920"/>
<reference evidence="3" key="1">
    <citation type="submission" date="2013-10" db="EMBL/GenBank/DDBJ databases">
        <title>Genomic analysis of the causative agents of coccidiosis in chickens.</title>
        <authorList>
            <person name="Reid A.J."/>
            <person name="Blake D."/>
            <person name="Billington K."/>
            <person name="Browne H."/>
            <person name="Dunn M."/>
            <person name="Hung S."/>
            <person name="Kawahara F."/>
            <person name="Miranda-Saavedra D."/>
            <person name="Mourier T."/>
            <person name="Nagra H."/>
            <person name="Otto T.D."/>
            <person name="Rawlings N."/>
            <person name="Sanchez A."/>
            <person name="Sanders M."/>
            <person name="Subramaniam C."/>
            <person name="Tay Y."/>
            <person name="Dear P."/>
            <person name="Doerig C."/>
            <person name="Gruber A."/>
            <person name="Parkinson J."/>
            <person name="Shirley M."/>
            <person name="Wan K.L."/>
            <person name="Berriman M."/>
            <person name="Tomley F."/>
            <person name="Pain A."/>
        </authorList>
    </citation>
    <scope>NUCLEOTIDE SEQUENCE [LARGE SCALE GENOMIC DNA]</scope>
    <source>
        <strain evidence="3">Houghton</strain>
    </source>
</reference>
<keyword evidence="2" id="KW-0732">Signal</keyword>
<keyword evidence="4" id="KW-1185">Reference proteome</keyword>
<feature type="compositionally biased region" description="Polar residues" evidence="1">
    <location>
        <begin position="46"/>
        <end position="57"/>
    </location>
</feature>
<evidence type="ECO:0000256" key="2">
    <source>
        <dbReference type="SAM" id="SignalP"/>
    </source>
</evidence>
<evidence type="ECO:0000256" key="1">
    <source>
        <dbReference type="SAM" id="MobiDB-lite"/>
    </source>
</evidence>
<gene>
    <name evidence="3" type="ORF">EPH_0018920</name>
</gene>
<feature type="compositionally biased region" description="Low complexity" evidence="1">
    <location>
        <begin position="60"/>
        <end position="79"/>
    </location>
</feature>
<evidence type="ECO:0000313" key="4">
    <source>
        <dbReference type="Proteomes" id="UP000018201"/>
    </source>
</evidence>
<feature type="signal peptide" evidence="2">
    <location>
        <begin position="1"/>
        <end position="28"/>
    </location>
</feature>
<dbReference type="EMBL" id="HG695006">
    <property type="protein sequence ID" value="CDI86228.1"/>
    <property type="molecule type" value="Genomic_DNA"/>
</dbReference>
<organism evidence="3 4">
    <name type="scientific">Eimeria praecox</name>
    <dbReference type="NCBI Taxonomy" id="51316"/>
    <lineage>
        <taxon>Eukaryota</taxon>
        <taxon>Sar</taxon>
        <taxon>Alveolata</taxon>
        <taxon>Apicomplexa</taxon>
        <taxon>Conoidasida</taxon>
        <taxon>Coccidia</taxon>
        <taxon>Eucoccidiorida</taxon>
        <taxon>Eimeriorina</taxon>
        <taxon>Eimeriidae</taxon>
        <taxon>Eimeria</taxon>
    </lineage>
</organism>
<name>U6H419_9EIME</name>